<proteinExistence type="predicted"/>
<evidence type="ECO:0000313" key="2">
    <source>
        <dbReference type="Proteomes" id="UP000248731"/>
    </source>
</evidence>
<reference evidence="1 2" key="1">
    <citation type="submission" date="2018-06" db="EMBL/GenBank/DDBJ databases">
        <authorList>
            <consortium name="Pathogen Informatics"/>
            <person name="Doyle S."/>
        </authorList>
    </citation>
    <scope>NUCLEOTIDE SEQUENCE [LARGE SCALE GENOMIC DNA]</scope>
    <source>
        <strain evidence="1 2">NCTC7307</strain>
    </source>
</reference>
<name>A0A2X4TLD8_SALER</name>
<keyword evidence="2" id="KW-1185">Reference proteome</keyword>
<dbReference type="EMBL" id="LS483466">
    <property type="protein sequence ID" value="SQI22552.1"/>
    <property type="molecule type" value="Genomic_DNA"/>
</dbReference>
<sequence>MEKLIAFCQDDLFGYNCFKNLVKMAKGEKFSAHSNYGTGYEGNYIEAHIPGDVYLFRDIKYAHLYMKESSYSKNQLDDYAKQINQTLNENCIILYQ</sequence>
<evidence type="ECO:0000313" key="1">
    <source>
        <dbReference type="EMBL" id="SQI22552.1"/>
    </source>
</evidence>
<organism evidence="1 2">
    <name type="scientific">Salmonella enterica subsp. arizonae</name>
    <dbReference type="NCBI Taxonomy" id="59203"/>
    <lineage>
        <taxon>Bacteria</taxon>
        <taxon>Pseudomonadati</taxon>
        <taxon>Pseudomonadota</taxon>
        <taxon>Gammaproteobacteria</taxon>
        <taxon>Enterobacterales</taxon>
        <taxon>Enterobacteriaceae</taxon>
        <taxon>Salmonella</taxon>
    </lineage>
</organism>
<dbReference type="Proteomes" id="UP000248731">
    <property type="component" value="Chromosome 1"/>
</dbReference>
<gene>
    <name evidence="1" type="ORF">NCTC7307_01723</name>
</gene>
<accession>A0A2X4TLD8</accession>
<protein>
    <submittedName>
        <fullName evidence="1">Bacteriophage protein</fullName>
    </submittedName>
</protein>
<dbReference type="AlphaFoldDB" id="A0A2X4TLD8"/>